<organism evidence="1 2">
    <name type="scientific">Microscilla marina ATCC 23134</name>
    <dbReference type="NCBI Taxonomy" id="313606"/>
    <lineage>
        <taxon>Bacteria</taxon>
        <taxon>Pseudomonadati</taxon>
        <taxon>Bacteroidota</taxon>
        <taxon>Cytophagia</taxon>
        <taxon>Cytophagales</taxon>
        <taxon>Microscillaceae</taxon>
        <taxon>Microscilla</taxon>
    </lineage>
</organism>
<comment type="caution">
    <text evidence="1">The sequence shown here is derived from an EMBL/GenBank/DDBJ whole genome shotgun (WGS) entry which is preliminary data.</text>
</comment>
<dbReference type="OrthoDB" id="975570at2"/>
<gene>
    <name evidence="1" type="ORF">M23134_06081</name>
</gene>
<evidence type="ECO:0000313" key="2">
    <source>
        <dbReference type="Proteomes" id="UP000004095"/>
    </source>
</evidence>
<reference evidence="1 2" key="1">
    <citation type="submission" date="2007-01" db="EMBL/GenBank/DDBJ databases">
        <authorList>
            <person name="Haygood M."/>
            <person name="Podell S."/>
            <person name="Anderson C."/>
            <person name="Hopkinson B."/>
            <person name="Roe K."/>
            <person name="Barbeau K."/>
            <person name="Gaasterland T."/>
            <person name="Ferriera S."/>
            <person name="Johnson J."/>
            <person name="Kravitz S."/>
            <person name="Beeson K."/>
            <person name="Sutton G."/>
            <person name="Rogers Y.-H."/>
            <person name="Friedman R."/>
            <person name="Frazier M."/>
            <person name="Venter J.C."/>
        </authorList>
    </citation>
    <scope>NUCLEOTIDE SEQUENCE [LARGE SCALE GENOMIC DNA]</scope>
    <source>
        <strain evidence="1 2">ATCC 23134</strain>
    </source>
</reference>
<evidence type="ECO:0000313" key="1">
    <source>
        <dbReference type="EMBL" id="EAY25093.1"/>
    </source>
</evidence>
<sequence length="342" mass="39980">MLEVELRFGTLFTLAIEHNYLSNRLGGNFSLKPSNHTLHLMKKLGLHYKNSAQAMVFSHHEMDAFEYLVRRHASLKFSFWLYQNDLHFINYTSLLPKNISKDIVYLSNSYSENQGSLLHARDFVANEDCLPVFYGQVPFPIQKKANKVQLLDEYGGIVHTQELEAEQNFSYRDRNLTEGMYTLVANGERKSFLFFHENLVPKPLAWVEINWSEKMLDNILGQINKNKKNEPYNFMVSFEERKTVWRYIIIPKYENPSNLEVRMIEGQDKVTFSKPVEGKFYNQQAYIFESNQLLSMKERPNCSFELVSGSKIIKKLLPAPSPELIKPSSDNLKFYSEIIVYI</sequence>
<protein>
    <submittedName>
        <fullName evidence="1">Uncharacterized protein</fullName>
    </submittedName>
</protein>
<keyword evidence="2" id="KW-1185">Reference proteome</keyword>
<dbReference type="Proteomes" id="UP000004095">
    <property type="component" value="Unassembled WGS sequence"/>
</dbReference>
<name>A1ZX13_MICM2</name>
<dbReference type="EMBL" id="AAWS01000055">
    <property type="protein sequence ID" value="EAY25093.1"/>
    <property type="molecule type" value="Genomic_DNA"/>
</dbReference>
<dbReference type="RefSeq" id="WP_002703564.1">
    <property type="nucleotide sequence ID" value="NZ_AAWS01000055.1"/>
</dbReference>
<accession>A1ZX13</accession>
<dbReference type="AlphaFoldDB" id="A1ZX13"/>
<proteinExistence type="predicted"/>